<evidence type="ECO:0000313" key="3">
    <source>
        <dbReference type="Proteomes" id="UP000324222"/>
    </source>
</evidence>
<sequence>MRVGPPPQAWPQSLPAGTTAAAVAAAAEWGTGRGVTCRLMYDVCVGGVVMGADSAGKGRSAPPPASPSVIFLSPPASYEGTPTRRPAVPRPSQSVTTGTPYPRRPLWFHP</sequence>
<comment type="caution">
    <text evidence="2">The sequence shown here is derived from an EMBL/GenBank/DDBJ whole genome shotgun (WGS) entry which is preliminary data.</text>
</comment>
<evidence type="ECO:0000313" key="2">
    <source>
        <dbReference type="EMBL" id="MPC87962.1"/>
    </source>
</evidence>
<reference evidence="2 3" key="1">
    <citation type="submission" date="2019-05" db="EMBL/GenBank/DDBJ databases">
        <title>Another draft genome of Portunus trituberculatus and its Hox gene families provides insights of decapod evolution.</title>
        <authorList>
            <person name="Jeong J.-H."/>
            <person name="Song I."/>
            <person name="Kim S."/>
            <person name="Choi T."/>
            <person name="Kim D."/>
            <person name="Ryu S."/>
            <person name="Kim W."/>
        </authorList>
    </citation>
    <scope>NUCLEOTIDE SEQUENCE [LARGE SCALE GENOMIC DNA]</scope>
    <source>
        <tissue evidence="2">Muscle</tissue>
    </source>
</reference>
<feature type="region of interest" description="Disordered" evidence="1">
    <location>
        <begin position="53"/>
        <end position="110"/>
    </location>
</feature>
<proteinExistence type="predicted"/>
<gene>
    <name evidence="2" type="ORF">E2C01_082847</name>
</gene>
<dbReference type="AlphaFoldDB" id="A0A5B7IVM3"/>
<organism evidence="2 3">
    <name type="scientific">Portunus trituberculatus</name>
    <name type="common">Swimming crab</name>
    <name type="synonym">Neptunus trituberculatus</name>
    <dbReference type="NCBI Taxonomy" id="210409"/>
    <lineage>
        <taxon>Eukaryota</taxon>
        <taxon>Metazoa</taxon>
        <taxon>Ecdysozoa</taxon>
        <taxon>Arthropoda</taxon>
        <taxon>Crustacea</taxon>
        <taxon>Multicrustacea</taxon>
        <taxon>Malacostraca</taxon>
        <taxon>Eumalacostraca</taxon>
        <taxon>Eucarida</taxon>
        <taxon>Decapoda</taxon>
        <taxon>Pleocyemata</taxon>
        <taxon>Brachyura</taxon>
        <taxon>Eubrachyura</taxon>
        <taxon>Portunoidea</taxon>
        <taxon>Portunidae</taxon>
        <taxon>Portuninae</taxon>
        <taxon>Portunus</taxon>
    </lineage>
</organism>
<dbReference type="Proteomes" id="UP000324222">
    <property type="component" value="Unassembled WGS sequence"/>
</dbReference>
<dbReference type="EMBL" id="VSRR010076178">
    <property type="protein sequence ID" value="MPC87962.1"/>
    <property type="molecule type" value="Genomic_DNA"/>
</dbReference>
<evidence type="ECO:0000256" key="1">
    <source>
        <dbReference type="SAM" id="MobiDB-lite"/>
    </source>
</evidence>
<keyword evidence="3" id="KW-1185">Reference proteome</keyword>
<name>A0A5B7IVM3_PORTR</name>
<protein>
    <submittedName>
        <fullName evidence="2">Uncharacterized protein</fullName>
    </submittedName>
</protein>
<accession>A0A5B7IVM3</accession>